<proteinExistence type="predicted"/>
<dbReference type="RefSeq" id="WP_134077773.1">
    <property type="nucleotide sequence ID" value="NZ_SOEB01000009.1"/>
</dbReference>
<sequence length="138" mass="15209">MTDPAAEAKRIVEAYLERSMIPDPEGAAAFLAEDFRMTFTGGRKFGGPADSAGFNGKRYGWVKKRFLRTDAVTDPETGEVRVYNTGHLYGAWPDGTPFDGNRYIDIFTVRDGKIVSTDVWNDSAEILLDRAGLAEAPL</sequence>
<evidence type="ECO:0000313" key="2">
    <source>
        <dbReference type="EMBL" id="TDX29194.1"/>
    </source>
</evidence>
<evidence type="ECO:0000313" key="3">
    <source>
        <dbReference type="Proteomes" id="UP000295484"/>
    </source>
</evidence>
<dbReference type="SUPFAM" id="SSF54427">
    <property type="entry name" value="NTF2-like"/>
    <property type="match status" value="1"/>
</dbReference>
<dbReference type="Pfam" id="PF12680">
    <property type="entry name" value="SnoaL_2"/>
    <property type="match status" value="1"/>
</dbReference>
<dbReference type="Gene3D" id="3.10.450.50">
    <property type="match status" value="1"/>
</dbReference>
<evidence type="ECO:0000259" key="1">
    <source>
        <dbReference type="Pfam" id="PF12680"/>
    </source>
</evidence>
<organism evidence="2 3">
    <name type="scientific">Rhodovulum visakhapatnamense</name>
    <dbReference type="NCBI Taxonomy" id="364297"/>
    <lineage>
        <taxon>Bacteria</taxon>
        <taxon>Pseudomonadati</taxon>
        <taxon>Pseudomonadota</taxon>
        <taxon>Alphaproteobacteria</taxon>
        <taxon>Rhodobacterales</taxon>
        <taxon>Paracoccaceae</taxon>
        <taxon>Rhodovulum</taxon>
    </lineage>
</organism>
<keyword evidence="2" id="KW-0413">Isomerase</keyword>
<protein>
    <submittedName>
        <fullName evidence="2">Ketosteroid isomerase-like protein</fullName>
    </submittedName>
</protein>
<reference evidence="2 3" key="1">
    <citation type="submission" date="2019-03" db="EMBL/GenBank/DDBJ databases">
        <title>Genomic Encyclopedia of Type Strains, Phase IV (KMG-IV): sequencing the most valuable type-strain genomes for metagenomic binning, comparative biology and taxonomic classification.</title>
        <authorList>
            <person name="Goeker M."/>
        </authorList>
    </citation>
    <scope>NUCLEOTIDE SEQUENCE [LARGE SCALE GENOMIC DNA]</scope>
    <source>
        <strain evidence="2 3">JA181</strain>
    </source>
</reference>
<name>A0A4R8FY47_9RHOB</name>
<dbReference type="InterPro" id="IPR037401">
    <property type="entry name" value="SnoaL-like"/>
</dbReference>
<dbReference type="GO" id="GO:0016853">
    <property type="term" value="F:isomerase activity"/>
    <property type="evidence" value="ECO:0007669"/>
    <property type="project" value="UniProtKB-KW"/>
</dbReference>
<feature type="domain" description="SnoaL-like" evidence="1">
    <location>
        <begin position="12"/>
        <end position="116"/>
    </location>
</feature>
<dbReference type="Proteomes" id="UP000295484">
    <property type="component" value="Unassembled WGS sequence"/>
</dbReference>
<dbReference type="EMBL" id="SOEB01000009">
    <property type="protein sequence ID" value="TDX29194.1"/>
    <property type="molecule type" value="Genomic_DNA"/>
</dbReference>
<accession>A0A4R8FY47</accession>
<dbReference type="InterPro" id="IPR032710">
    <property type="entry name" value="NTF2-like_dom_sf"/>
</dbReference>
<gene>
    <name evidence="2" type="ORF">EV657_10915</name>
</gene>
<comment type="caution">
    <text evidence="2">The sequence shown here is derived from an EMBL/GenBank/DDBJ whole genome shotgun (WGS) entry which is preliminary data.</text>
</comment>
<dbReference type="AlphaFoldDB" id="A0A4R8FY47"/>